<dbReference type="GO" id="GO:0046872">
    <property type="term" value="F:metal ion binding"/>
    <property type="evidence" value="ECO:0007669"/>
    <property type="project" value="UniProtKB-KW"/>
</dbReference>
<sequence length="421" mass="46178">MKPRCEHDQLCLAPSSHAQPAGYARRTAQQLIAATRPSGRTPKPKSQGNAAPEASTFPAPLVLPGDDLSLDPKYDAQSLKSWLQEPERNAVTEERKTVYVVPVPSVGTKVKHMKEWIQPKFPAGTATKAQIPRPDPKEVVEYLAAFYTNLPVKLLSKPKLQFMSWDDDRPAKKRSKASDGIFGGQLSLEDILDAAIALLPTDAYALLLLVDHDLYEEEDNDFCCGRAYGGSRVAVVSSARYNPGLDALQEVEVEHAWPASHCQTYVDACVRNADDGRAPSRKKVKMAAKNEAHASSAMQAAVRAFALVPASSQSDGTLWLARVCRTASHELGHCFGMDHCVYYACSMQGSAGLSEDARQPPYLCPVDLAKVLCATGADTSDWYRALLKFCERFEDQDRTFAAFSAWLRHRLSTVSEESSSS</sequence>
<keyword evidence="9" id="KW-1185">Reference proteome</keyword>
<comment type="caution">
    <text evidence="8">The sequence shown here is derived from an EMBL/GenBank/DDBJ whole genome shotgun (WGS) entry which is preliminary data.</text>
</comment>
<dbReference type="SUPFAM" id="SSF55486">
    <property type="entry name" value="Metalloproteases ('zincins'), catalytic domain"/>
    <property type="match status" value="1"/>
</dbReference>
<dbReference type="Proteomes" id="UP000434957">
    <property type="component" value="Unassembled WGS sequence"/>
</dbReference>
<dbReference type="GO" id="GO:0006508">
    <property type="term" value="P:proteolysis"/>
    <property type="evidence" value="ECO:0007669"/>
    <property type="project" value="UniProtKB-KW"/>
</dbReference>
<organism evidence="8 9">
    <name type="scientific">Phytophthora rubi</name>
    <dbReference type="NCBI Taxonomy" id="129364"/>
    <lineage>
        <taxon>Eukaryota</taxon>
        <taxon>Sar</taxon>
        <taxon>Stramenopiles</taxon>
        <taxon>Oomycota</taxon>
        <taxon>Peronosporomycetes</taxon>
        <taxon>Peronosporales</taxon>
        <taxon>Peronosporaceae</taxon>
        <taxon>Phytophthora</taxon>
    </lineage>
</organism>
<dbReference type="EMBL" id="QXFT01000087">
    <property type="protein sequence ID" value="KAE9355729.1"/>
    <property type="molecule type" value="Genomic_DNA"/>
</dbReference>
<keyword evidence="5" id="KW-0862">Zinc</keyword>
<dbReference type="InterPro" id="IPR012962">
    <property type="entry name" value="Pept_M54_archaemetzincn"/>
</dbReference>
<dbReference type="AlphaFoldDB" id="A0A6A4G5H3"/>
<evidence type="ECO:0000256" key="6">
    <source>
        <dbReference type="ARBA" id="ARBA00023049"/>
    </source>
</evidence>
<dbReference type="GO" id="GO:0008237">
    <property type="term" value="F:metallopeptidase activity"/>
    <property type="evidence" value="ECO:0007669"/>
    <property type="project" value="UniProtKB-KW"/>
</dbReference>
<dbReference type="PANTHER" id="PTHR15910">
    <property type="entry name" value="ARCHAEMETZINCIN"/>
    <property type="match status" value="1"/>
</dbReference>
<dbReference type="PANTHER" id="PTHR15910:SF1">
    <property type="entry name" value="ARCHAEMETZINCIN-2"/>
    <property type="match status" value="1"/>
</dbReference>
<accession>A0A6A4G5H3</accession>
<dbReference type="InterPro" id="IPR024079">
    <property type="entry name" value="MetalloPept_cat_dom_sf"/>
</dbReference>
<evidence type="ECO:0000256" key="1">
    <source>
        <dbReference type="ARBA" id="ARBA00001947"/>
    </source>
</evidence>
<feature type="region of interest" description="Disordered" evidence="7">
    <location>
        <begin position="1"/>
        <end position="60"/>
    </location>
</feature>
<evidence type="ECO:0000256" key="4">
    <source>
        <dbReference type="ARBA" id="ARBA00022801"/>
    </source>
</evidence>
<name>A0A6A4G5H3_9STRA</name>
<keyword evidence="2" id="KW-0645">Protease</keyword>
<keyword evidence="4" id="KW-0378">Hydrolase</keyword>
<protein>
    <recommendedName>
        <fullName evidence="10">Archaemetzincin-2</fullName>
    </recommendedName>
</protein>
<reference evidence="8 9" key="1">
    <citation type="submission" date="2018-08" db="EMBL/GenBank/DDBJ databases">
        <title>Genomic investigation of the strawberry pathogen Phytophthora fragariae indicates pathogenicity is determined by transcriptional variation in three key races.</title>
        <authorList>
            <person name="Adams T.M."/>
            <person name="Armitage A.D."/>
            <person name="Sobczyk M.K."/>
            <person name="Bates H.J."/>
            <person name="Dunwell J.M."/>
            <person name="Nellist C.F."/>
            <person name="Harrison R.J."/>
        </authorList>
    </citation>
    <scope>NUCLEOTIDE SEQUENCE [LARGE SCALE GENOMIC DNA]</scope>
    <source>
        <strain evidence="8 9">SCRP333</strain>
    </source>
</reference>
<dbReference type="CDD" id="cd11375">
    <property type="entry name" value="Peptidase_M54"/>
    <property type="match status" value="1"/>
</dbReference>
<comment type="cofactor">
    <cofactor evidence="1">
        <name>Zn(2+)</name>
        <dbReference type="ChEBI" id="CHEBI:29105"/>
    </cofactor>
</comment>
<evidence type="ECO:0000256" key="5">
    <source>
        <dbReference type="ARBA" id="ARBA00022833"/>
    </source>
</evidence>
<proteinExistence type="predicted"/>
<dbReference type="Pfam" id="PF07998">
    <property type="entry name" value="Peptidase_M54"/>
    <property type="match status" value="1"/>
</dbReference>
<evidence type="ECO:0000313" key="9">
    <source>
        <dbReference type="Proteomes" id="UP000434957"/>
    </source>
</evidence>
<evidence type="ECO:0000313" key="8">
    <source>
        <dbReference type="EMBL" id="KAE9355729.1"/>
    </source>
</evidence>
<evidence type="ECO:0000256" key="2">
    <source>
        <dbReference type="ARBA" id="ARBA00022670"/>
    </source>
</evidence>
<gene>
    <name evidence="8" type="ORF">PR003_g2700</name>
</gene>
<keyword evidence="3" id="KW-0479">Metal-binding</keyword>
<dbReference type="Gene3D" id="3.40.390.10">
    <property type="entry name" value="Collagenase (Catalytic Domain)"/>
    <property type="match status" value="1"/>
</dbReference>
<evidence type="ECO:0008006" key="10">
    <source>
        <dbReference type="Google" id="ProtNLM"/>
    </source>
</evidence>
<keyword evidence="6" id="KW-0482">Metalloprotease</keyword>
<evidence type="ECO:0000256" key="7">
    <source>
        <dbReference type="SAM" id="MobiDB-lite"/>
    </source>
</evidence>
<evidence type="ECO:0000256" key="3">
    <source>
        <dbReference type="ARBA" id="ARBA00022723"/>
    </source>
</evidence>